<accession>A0A550JJI2</accession>
<dbReference type="NCBIfam" id="TIGR02385">
    <property type="entry name" value="RelE_StbE"/>
    <property type="match status" value="1"/>
</dbReference>
<evidence type="ECO:0000313" key="3">
    <source>
        <dbReference type="EMBL" id="TRO83380.1"/>
    </source>
</evidence>
<dbReference type="SUPFAM" id="SSF143011">
    <property type="entry name" value="RelE-like"/>
    <property type="match status" value="1"/>
</dbReference>
<dbReference type="Pfam" id="PF05016">
    <property type="entry name" value="ParE_toxin"/>
    <property type="match status" value="1"/>
</dbReference>
<comment type="caution">
    <text evidence="3">The sequence shown here is derived from an EMBL/GenBank/DDBJ whole genome shotgun (WGS) entry which is preliminary data.</text>
</comment>
<dbReference type="InterPro" id="IPR007712">
    <property type="entry name" value="RelE/ParE_toxin"/>
</dbReference>
<reference evidence="3 4" key="1">
    <citation type="submission" date="2019-07" db="EMBL/GenBank/DDBJ databases">
        <title>Insights of Desulfuromonas acetexigens electromicrobiology.</title>
        <authorList>
            <person name="Katuri K."/>
            <person name="Sapireddy V."/>
            <person name="Shaw D.R."/>
            <person name="Saikaly P."/>
        </authorList>
    </citation>
    <scope>NUCLEOTIDE SEQUENCE [LARGE SCALE GENOMIC DNA]</scope>
    <source>
        <strain evidence="3 4">2873</strain>
    </source>
</reference>
<evidence type="ECO:0000256" key="1">
    <source>
        <dbReference type="ARBA" id="ARBA00006226"/>
    </source>
</evidence>
<dbReference type="RefSeq" id="WP_092056338.1">
    <property type="nucleotide sequence ID" value="NZ_FOJJ01000012.1"/>
</dbReference>
<dbReference type="AlphaFoldDB" id="A0A550JJI2"/>
<dbReference type="Gene3D" id="3.30.2310.20">
    <property type="entry name" value="RelE-like"/>
    <property type="match status" value="1"/>
</dbReference>
<protein>
    <submittedName>
        <fullName evidence="3">Type II toxin-antitoxin system RelE/ParE family toxin</fullName>
    </submittedName>
</protein>
<dbReference type="EMBL" id="VJVV01000002">
    <property type="protein sequence ID" value="TRO83380.1"/>
    <property type="molecule type" value="Genomic_DNA"/>
</dbReference>
<dbReference type="InterPro" id="IPR035093">
    <property type="entry name" value="RelE/ParE_toxin_dom_sf"/>
</dbReference>
<keyword evidence="2" id="KW-1277">Toxin-antitoxin system</keyword>
<dbReference type="PANTHER" id="PTHR35601:SF1">
    <property type="entry name" value="TOXIN RELE"/>
    <property type="match status" value="1"/>
</dbReference>
<sequence length="89" mass="10257">MPYSLKIKKTATKELQRLAKPVRERLISAIDQLAENPHVGKLLKGDFSGLRRIRVGDYRIIYEINETEIVVLVLRVAQRKEAYRGTPPQ</sequence>
<evidence type="ECO:0000256" key="2">
    <source>
        <dbReference type="ARBA" id="ARBA00022649"/>
    </source>
</evidence>
<keyword evidence="4" id="KW-1185">Reference proteome</keyword>
<evidence type="ECO:0000313" key="4">
    <source>
        <dbReference type="Proteomes" id="UP000317155"/>
    </source>
</evidence>
<proteinExistence type="inferred from homology"/>
<dbReference type="OrthoDB" id="5471511at2"/>
<name>A0A550JJI2_9BACT</name>
<comment type="similarity">
    <text evidence="1">Belongs to the RelE toxin family.</text>
</comment>
<gene>
    <name evidence="3" type="ORF">FL622_04655</name>
</gene>
<dbReference type="Proteomes" id="UP000317155">
    <property type="component" value="Unassembled WGS sequence"/>
</dbReference>
<organism evidence="3 4">
    <name type="scientific">Trichloromonas acetexigens</name>
    <dbReference type="NCBI Taxonomy" id="38815"/>
    <lineage>
        <taxon>Bacteria</taxon>
        <taxon>Pseudomonadati</taxon>
        <taxon>Thermodesulfobacteriota</taxon>
        <taxon>Desulfuromonadia</taxon>
        <taxon>Desulfuromonadales</taxon>
        <taxon>Trichloromonadaceae</taxon>
        <taxon>Trichloromonas</taxon>
    </lineage>
</organism>
<dbReference type="PANTHER" id="PTHR35601">
    <property type="entry name" value="TOXIN RELE"/>
    <property type="match status" value="1"/>
</dbReference>